<reference evidence="1 2" key="1">
    <citation type="submission" date="2018-09" db="EMBL/GenBank/DDBJ databases">
        <title>The draft genome of Acinetobacter spp. strains.</title>
        <authorList>
            <person name="Qin J."/>
            <person name="Feng Y."/>
            <person name="Zong Z."/>
        </authorList>
    </citation>
    <scope>NUCLEOTIDE SEQUENCE [LARGE SCALE GENOMIC DNA]</scope>
    <source>
        <strain evidence="1 2">WCHAc060002</strain>
    </source>
</reference>
<organism evidence="1 2">
    <name type="scientific">Acinetobacter cumulans</name>
    <dbReference type="NCBI Taxonomy" id="2136182"/>
    <lineage>
        <taxon>Bacteria</taxon>
        <taxon>Pseudomonadati</taxon>
        <taxon>Pseudomonadota</taxon>
        <taxon>Gammaproteobacteria</taxon>
        <taxon>Moraxellales</taxon>
        <taxon>Moraxellaceae</taxon>
        <taxon>Acinetobacter</taxon>
    </lineage>
</organism>
<proteinExistence type="predicted"/>
<sequence length="244" mass="27893">MKLIYDNQALKLHTALIKLRKHPLRSGRTLDVLSDFFKVDIENVPLITQSISQLHNHVFEIKNFCTGVTFLEKQYNKWSGPINQAFLNIHLPSNYSNFMSSFNDEHLFLLETTHDALVDKYRHFKLIDQSLIDDLIQSLNDKLTETLQSQASDKVKLYVKKQLQTLINDLENYNFLGLENIHKTIDSTIGHIVTDSDYKAYAQTTEGKNLFGELLKITGLLEITESATQSLLNIQQLIQIGVGG</sequence>
<dbReference type="Proteomes" id="UP000281084">
    <property type="component" value="Unassembled WGS sequence"/>
</dbReference>
<dbReference type="EMBL" id="RAXZ01000015">
    <property type="protein sequence ID" value="RKG51536.1"/>
    <property type="molecule type" value="Genomic_DNA"/>
</dbReference>
<evidence type="ECO:0000313" key="1">
    <source>
        <dbReference type="EMBL" id="RKG51536.1"/>
    </source>
</evidence>
<name>A0A3A8G0G0_9GAMM</name>
<protein>
    <submittedName>
        <fullName evidence="1">Uncharacterized protein</fullName>
    </submittedName>
</protein>
<evidence type="ECO:0000313" key="2">
    <source>
        <dbReference type="Proteomes" id="UP000281084"/>
    </source>
</evidence>
<dbReference type="AlphaFoldDB" id="A0A3A8G0G0"/>
<accession>A0A3A8G0G0</accession>
<comment type="caution">
    <text evidence="1">The sequence shown here is derived from an EMBL/GenBank/DDBJ whole genome shotgun (WGS) entry which is preliminary data.</text>
</comment>
<gene>
    <name evidence="1" type="ORF">D7V64_11370</name>
</gene>